<feature type="domain" description="Reverse transcriptase Ty1/copia-type" evidence="5">
    <location>
        <begin position="189"/>
        <end position="326"/>
    </location>
</feature>
<dbReference type="PANTHER" id="PTHR11783">
    <property type="entry name" value="SULFOTRANSFERASE SULT"/>
    <property type="match status" value="1"/>
</dbReference>
<dbReference type="Proteomes" id="UP001295469">
    <property type="component" value="Chromosome C06"/>
</dbReference>
<gene>
    <name evidence="6" type="ORF">DARMORV10_C06P33620.1</name>
</gene>
<dbReference type="AlphaFoldDB" id="A0A816QKW5"/>
<evidence type="ECO:0000256" key="2">
    <source>
        <dbReference type="ARBA" id="ARBA00022679"/>
    </source>
</evidence>
<evidence type="ECO:0000313" key="6">
    <source>
        <dbReference type="EMBL" id="CAF2061208.1"/>
    </source>
</evidence>
<reference evidence="6" key="1">
    <citation type="submission" date="2021-01" db="EMBL/GenBank/DDBJ databases">
        <authorList>
            <consortium name="Genoscope - CEA"/>
            <person name="William W."/>
        </authorList>
    </citation>
    <scope>NUCLEOTIDE SEQUENCE</scope>
</reference>
<name>A0A816QKW5_BRANA</name>
<dbReference type="InterPro" id="IPR043502">
    <property type="entry name" value="DNA/RNA_pol_sf"/>
</dbReference>
<dbReference type="EMBL" id="HG994370">
    <property type="protein sequence ID" value="CAF2061208.1"/>
    <property type="molecule type" value="Genomic_DNA"/>
</dbReference>
<dbReference type="InterPro" id="IPR027417">
    <property type="entry name" value="P-loop_NTPase"/>
</dbReference>
<dbReference type="InterPro" id="IPR013103">
    <property type="entry name" value="RVT_2"/>
</dbReference>
<evidence type="ECO:0000259" key="4">
    <source>
        <dbReference type="Pfam" id="PF00685"/>
    </source>
</evidence>
<keyword evidence="2 3" id="KW-0808">Transferase</keyword>
<dbReference type="Pfam" id="PF07727">
    <property type="entry name" value="RVT_2"/>
    <property type="match status" value="1"/>
</dbReference>
<organism evidence="6">
    <name type="scientific">Brassica napus</name>
    <name type="common">Rape</name>
    <dbReference type="NCBI Taxonomy" id="3708"/>
    <lineage>
        <taxon>Eukaryota</taxon>
        <taxon>Viridiplantae</taxon>
        <taxon>Streptophyta</taxon>
        <taxon>Embryophyta</taxon>
        <taxon>Tracheophyta</taxon>
        <taxon>Spermatophyta</taxon>
        <taxon>Magnoliopsida</taxon>
        <taxon>eudicotyledons</taxon>
        <taxon>Gunneridae</taxon>
        <taxon>Pentapetalae</taxon>
        <taxon>rosids</taxon>
        <taxon>malvids</taxon>
        <taxon>Brassicales</taxon>
        <taxon>Brassicaceae</taxon>
        <taxon>Brassiceae</taxon>
        <taxon>Brassica</taxon>
    </lineage>
</organism>
<dbReference type="Gene3D" id="3.40.50.300">
    <property type="entry name" value="P-loop containing nucleotide triphosphate hydrolases"/>
    <property type="match status" value="2"/>
</dbReference>
<protein>
    <recommendedName>
        <fullName evidence="3">Sulfotransferase</fullName>
        <ecNumber evidence="3">2.8.2.-</ecNumber>
    </recommendedName>
</protein>
<dbReference type="SUPFAM" id="SSF52540">
    <property type="entry name" value="P-loop containing nucleoside triphosphate hydrolases"/>
    <property type="match status" value="1"/>
</dbReference>
<evidence type="ECO:0000256" key="3">
    <source>
        <dbReference type="RuleBase" id="RU361155"/>
    </source>
</evidence>
<evidence type="ECO:0000256" key="1">
    <source>
        <dbReference type="ARBA" id="ARBA00005771"/>
    </source>
</evidence>
<dbReference type="Pfam" id="PF00685">
    <property type="entry name" value="Sulfotransfer_1"/>
    <property type="match status" value="1"/>
</dbReference>
<dbReference type="GO" id="GO:0008146">
    <property type="term" value="F:sulfotransferase activity"/>
    <property type="evidence" value="ECO:0007669"/>
    <property type="project" value="InterPro"/>
</dbReference>
<dbReference type="InterPro" id="IPR000863">
    <property type="entry name" value="Sulfotransferase_dom"/>
</dbReference>
<dbReference type="EC" id="2.8.2.-" evidence="3"/>
<sequence length="448" mass="52470">MSIRNTCPPMEIETVTDTTVPNHDETEIESTEFEKNQKRYQDLISTFPHVKGWRFKDPFIRYGGQWWIQTILEGSLYAQEFFQARPRDFFICSYLKTGTTWLKSLTFIIANRSRFDDSTNPLLKRNPHELIPFFEIEFPLFPQSLPDSVVKKGCKMVYIWRDPKDTFISLWHFFQKKRSDILEIYVNTINKDRPDHVCRLRKPIYGLKQAPRSWYLSLKQHLLHTGFVNSNADASLFVHSHGSNITYVLVYVDDILVTRNNPTIISQVLTAFANRFSIKDPVDLHYFLGIEATRTRQGLHLMQRKYITDLLHKNNMTDAKPVATPLPTSPKLTLQSGTPLEDGFQYRSVVGSLQYLAFTRPDISYAVTRLSQFMNKPTIDYWQAAKRVLRYLSRTRSHDSGPLDSLEECFDMFCQDFSRYGHYLDHVLAYWKAHQENPDKIYSSSTRL</sequence>
<feature type="domain" description="Sulfotransferase" evidence="4">
    <location>
        <begin position="86"/>
        <end position="178"/>
    </location>
</feature>
<proteinExistence type="inferred from homology"/>
<dbReference type="SUPFAM" id="SSF56672">
    <property type="entry name" value="DNA/RNA polymerases"/>
    <property type="match status" value="1"/>
</dbReference>
<accession>A0A816QKW5</accession>
<comment type="similarity">
    <text evidence="1 3">Belongs to the sulfotransferase 1 family.</text>
</comment>
<evidence type="ECO:0000259" key="5">
    <source>
        <dbReference type="Pfam" id="PF07727"/>
    </source>
</evidence>